<evidence type="ECO:0000256" key="2">
    <source>
        <dbReference type="ARBA" id="ARBA00023125"/>
    </source>
</evidence>
<keyword evidence="3" id="KW-0804">Transcription</keyword>
<keyword evidence="2" id="KW-0238">DNA-binding</keyword>
<proteinExistence type="predicted"/>
<dbReference type="PROSITE" id="PS50949">
    <property type="entry name" value="HTH_GNTR"/>
    <property type="match status" value="1"/>
</dbReference>
<accession>A0ABM9X2I4</accession>
<comment type="caution">
    <text evidence="5">The sequence shown here is derived from an EMBL/GenBank/DDBJ whole genome shotgun (WGS) entry which is preliminary data.</text>
</comment>
<evidence type="ECO:0000313" key="5">
    <source>
        <dbReference type="EMBL" id="EDQ03689.1"/>
    </source>
</evidence>
<dbReference type="PANTHER" id="PTHR43537:SF5">
    <property type="entry name" value="UXU OPERON TRANSCRIPTIONAL REGULATOR"/>
    <property type="match status" value="1"/>
</dbReference>
<evidence type="ECO:0000259" key="4">
    <source>
        <dbReference type="PROSITE" id="PS50949"/>
    </source>
</evidence>
<evidence type="ECO:0000256" key="3">
    <source>
        <dbReference type="ARBA" id="ARBA00023163"/>
    </source>
</evidence>
<dbReference type="EMBL" id="ABID01000009">
    <property type="protein sequence ID" value="EDQ03689.1"/>
    <property type="molecule type" value="Genomic_DNA"/>
</dbReference>
<evidence type="ECO:0000313" key="6">
    <source>
        <dbReference type="Proteomes" id="UP000003257"/>
    </source>
</evidence>
<name>A0ABM9X2I4_9RHOB</name>
<feature type="domain" description="HTH gntR-type" evidence="4">
    <location>
        <begin position="5"/>
        <end position="72"/>
    </location>
</feature>
<dbReference type="Gene3D" id="1.10.10.10">
    <property type="entry name" value="Winged helix-like DNA-binding domain superfamily/Winged helix DNA-binding domain"/>
    <property type="match status" value="1"/>
</dbReference>
<dbReference type="SMART" id="SM00345">
    <property type="entry name" value="HTH_GNTR"/>
    <property type="match status" value="1"/>
</dbReference>
<keyword evidence="6" id="KW-1185">Reference proteome</keyword>
<dbReference type="Pfam" id="PF00392">
    <property type="entry name" value="GntR"/>
    <property type="match status" value="1"/>
</dbReference>
<dbReference type="InterPro" id="IPR036388">
    <property type="entry name" value="WH-like_DNA-bd_sf"/>
</dbReference>
<reference evidence="5 6" key="1">
    <citation type="submission" date="2007-11" db="EMBL/GenBank/DDBJ databases">
        <authorList>
            <person name="Wagner-Dobler I."/>
            <person name="Ferriera S."/>
            <person name="Johnson J."/>
            <person name="Kravitz S."/>
            <person name="Beeson K."/>
            <person name="Sutton G."/>
            <person name="Rogers Y.-H."/>
            <person name="Friedman R."/>
            <person name="Frazier M."/>
            <person name="Venter J.C."/>
        </authorList>
    </citation>
    <scope>NUCLEOTIDE SEQUENCE [LARGE SCALE GENOMIC DNA]</scope>
    <source>
        <strain evidence="5 6">HEL-45</strain>
    </source>
</reference>
<dbReference type="RefSeq" id="WP_007120701.1">
    <property type="nucleotide sequence ID" value="NZ_ABID01000009.1"/>
</dbReference>
<dbReference type="SUPFAM" id="SSF46785">
    <property type="entry name" value="Winged helix' DNA-binding domain"/>
    <property type="match status" value="1"/>
</dbReference>
<sequence>MLQQVKSSDMIAETLRADICLNRDIEDGMLHEVALAQRFGVSRTPVRQALQRLAYERMIAVKSGVGSVITPLDGSKRADDICAAVAIIEAVAKCASAHAAPPSQFMSVVGILGIMDISQLDRAEDFFETRAGLLTALAEMIENPILSDAFRAAYWRLIRWTVRDHAAASGPQIDHLRELLQSAARAMKHGTLAEGFAQIATIEGRLCQPS</sequence>
<gene>
    <name evidence="5" type="ORF">OIHEL45_00215</name>
</gene>
<evidence type="ECO:0000256" key="1">
    <source>
        <dbReference type="ARBA" id="ARBA00023015"/>
    </source>
</evidence>
<keyword evidence="1" id="KW-0805">Transcription regulation</keyword>
<dbReference type="InterPro" id="IPR000524">
    <property type="entry name" value="Tscrpt_reg_HTH_GntR"/>
</dbReference>
<dbReference type="InterPro" id="IPR036390">
    <property type="entry name" value="WH_DNA-bd_sf"/>
</dbReference>
<organism evidence="5 6">
    <name type="scientific">Sulfitobacter indolifex HEL-45</name>
    <dbReference type="NCBI Taxonomy" id="391624"/>
    <lineage>
        <taxon>Bacteria</taxon>
        <taxon>Pseudomonadati</taxon>
        <taxon>Pseudomonadota</taxon>
        <taxon>Alphaproteobacteria</taxon>
        <taxon>Rhodobacterales</taxon>
        <taxon>Roseobacteraceae</taxon>
        <taxon>Sulfitobacter</taxon>
    </lineage>
</organism>
<dbReference type="Proteomes" id="UP000003257">
    <property type="component" value="Unassembled WGS sequence"/>
</dbReference>
<dbReference type="PANTHER" id="PTHR43537">
    <property type="entry name" value="TRANSCRIPTIONAL REGULATOR, GNTR FAMILY"/>
    <property type="match status" value="1"/>
</dbReference>
<protein>
    <submittedName>
        <fullName evidence="5">Transcriptional regulator, GntR family protein</fullName>
    </submittedName>
</protein>